<feature type="coiled-coil region" evidence="1">
    <location>
        <begin position="266"/>
        <end position="300"/>
    </location>
</feature>
<dbReference type="AlphaFoldDB" id="A0A067SP75"/>
<sequence>MPSYNDQPPAFNDPSAADEIYKLIKDAIEVKTLLADAVSAVRKVDSVAGTQFSKGLDAVDKKYVDLMNESRSSATTLNGVIQDFVDVIVPYSQMTEIALAKRVNKIKLETKKTEAVAKKDLAPYDAKLAKLKAELNALVDNLNKTSEKVKTESEAALKAIETEVEKINAQIRAQEAEAVNDKSDNFGSKLTNGVEKLTRGGRANTVTHGQPAGQAASVVDSAIGSLTGLLGGFMIGGPAGGLFSVVSKISAIGDFFSKPVTGKDRQGEIDAKVKELESAKKEAREKVDEIEAAIQEAAQLVDSFSGLHGRLGHFDVVWNKVLADSHALGEYIEGQTFDEQAIIERVNSEAEVYEGLRRALDDYSLRVTI</sequence>
<name>A0A067SP75_GALM3</name>
<dbReference type="HOGENOM" id="CLU_750154_0_0_1"/>
<keyword evidence="3" id="KW-1185">Reference proteome</keyword>
<dbReference type="EMBL" id="KL142402">
    <property type="protein sequence ID" value="KDR69459.1"/>
    <property type="molecule type" value="Genomic_DNA"/>
</dbReference>
<dbReference type="Proteomes" id="UP000027222">
    <property type="component" value="Unassembled WGS sequence"/>
</dbReference>
<dbReference type="Gene3D" id="1.20.1170.10">
    <property type="match status" value="1"/>
</dbReference>
<feature type="coiled-coil region" evidence="1">
    <location>
        <begin position="128"/>
        <end position="177"/>
    </location>
</feature>
<accession>A0A067SP75</accession>
<evidence type="ECO:0000256" key="1">
    <source>
        <dbReference type="SAM" id="Coils"/>
    </source>
</evidence>
<proteinExistence type="predicted"/>
<keyword evidence="1" id="KW-0175">Coiled coil</keyword>
<organism evidence="2 3">
    <name type="scientific">Galerina marginata (strain CBS 339.88)</name>
    <dbReference type="NCBI Taxonomy" id="685588"/>
    <lineage>
        <taxon>Eukaryota</taxon>
        <taxon>Fungi</taxon>
        <taxon>Dikarya</taxon>
        <taxon>Basidiomycota</taxon>
        <taxon>Agaricomycotina</taxon>
        <taxon>Agaricomycetes</taxon>
        <taxon>Agaricomycetidae</taxon>
        <taxon>Agaricales</taxon>
        <taxon>Agaricineae</taxon>
        <taxon>Strophariaceae</taxon>
        <taxon>Galerina</taxon>
    </lineage>
</organism>
<protein>
    <submittedName>
        <fullName evidence="2">Uncharacterized protein</fullName>
    </submittedName>
</protein>
<evidence type="ECO:0000313" key="2">
    <source>
        <dbReference type="EMBL" id="KDR69459.1"/>
    </source>
</evidence>
<evidence type="ECO:0000313" key="3">
    <source>
        <dbReference type="Proteomes" id="UP000027222"/>
    </source>
</evidence>
<dbReference type="OrthoDB" id="3034676at2759"/>
<reference evidence="3" key="1">
    <citation type="journal article" date="2014" name="Proc. Natl. Acad. Sci. U.S.A.">
        <title>Extensive sampling of basidiomycete genomes demonstrates inadequacy of the white-rot/brown-rot paradigm for wood decay fungi.</title>
        <authorList>
            <person name="Riley R."/>
            <person name="Salamov A.A."/>
            <person name="Brown D.W."/>
            <person name="Nagy L.G."/>
            <person name="Floudas D."/>
            <person name="Held B.W."/>
            <person name="Levasseur A."/>
            <person name="Lombard V."/>
            <person name="Morin E."/>
            <person name="Otillar R."/>
            <person name="Lindquist E.A."/>
            <person name="Sun H."/>
            <person name="LaButti K.M."/>
            <person name="Schmutz J."/>
            <person name="Jabbour D."/>
            <person name="Luo H."/>
            <person name="Baker S.E."/>
            <person name="Pisabarro A.G."/>
            <person name="Walton J.D."/>
            <person name="Blanchette R.A."/>
            <person name="Henrissat B."/>
            <person name="Martin F."/>
            <person name="Cullen D."/>
            <person name="Hibbett D.S."/>
            <person name="Grigoriev I.V."/>
        </authorList>
    </citation>
    <scope>NUCLEOTIDE SEQUENCE [LARGE SCALE GENOMIC DNA]</scope>
    <source>
        <strain evidence="3">CBS 339.88</strain>
    </source>
</reference>
<gene>
    <name evidence="2" type="ORF">GALMADRAFT_145500</name>
</gene>